<keyword evidence="22" id="KW-1185">Reference proteome</keyword>
<feature type="transmembrane region" description="Helical" evidence="19">
    <location>
        <begin position="1715"/>
        <end position="1732"/>
    </location>
</feature>
<evidence type="ECO:0000256" key="5">
    <source>
        <dbReference type="ARBA" id="ARBA00022673"/>
    </source>
</evidence>
<feature type="binding site" evidence="16">
    <location>
        <position position="907"/>
    </location>
    <ligand>
        <name>Ca(2+)</name>
        <dbReference type="ChEBI" id="CHEBI:29108"/>
    </ligand>
</feature>
<evidence type="ECO:0000256" key="13">
    <source>
        <dbReference type="ARBA" id="ARBA00023303"/>
    </source>
</evidence>
<feature type="transmembrane region" description="Helical" evidence="19">
    <location>
        <begin position="490"/>
        <end position="506"/>
    </location>
</feature>
<evidence type="ECO:0000256" key="18">
    <source>
        <dbReference type="SAM" id="MobiDB-lite"/>
    </source>
</evidence>
<protein>
    <recommendedName>
        <fullName evidence="15">Calcium-channel protein CCH1</fullName>
    </recommendedName>
</protein>
<feature type="transmembrane region" description="Helical" evidence="19">
    <location>
        <begin position="1623"/>
        <end position="1647"/>
    </location>
</feature>
<evidence type="ECO:0000256" key="19">
    <source>
        <dbReference type="SAM" id="Phobius"/>
    </source>
</evidence>
<dbReference type="InterPro" id="IPR050599">
    <property type="entry name" value="VDCC_alpha-1_subunit"/>
</dbReference>
<feature type="transmembrane region" description="Helical" evidence="19">
    <location>
        <begin position="458"/>
        <end position="478"/>
    </location>
</feature>
<evidence type="ECO:0000313" key="21">
    <source>
        <dbReference type="EMBL" id="RKP26695.1"/>
    </source>
</evidence>
<dbReference type="PANTHER" id="PTHR45628">
    <property type="entry name" value="VOLTAGE-DEPENDENT CALCIUM CHANNEL TYPE A SUBUNIT ALPHA-1"/>
    <property type="match status" value="1"/>
</dbReference>
<feature type="compositionally biased region" description="Polar residues" evidence="18">
    <location>
        <begin position="95"/>
        <end position="108"/>
    </location>
</feature>
<comment type="similarity">
    <text evidence="14 17">Belongs to the calcium channel alpha-1 subunit (TC 1.A.1.11) family.</text>
</comment>
<feature type="region of interest" description="Disordered" evidence="18">
    <location>
        <begin position="200"/>
        <end position="247"/>
    </location>
</feature>
<keyword evidence="6 19" id="KW-0812">Transmembrane</keyword>
<dbReference type="Gene3D" id="1.10.287.70">
    <property type="match status" value="4"/>
</dbReference>
<feature type="region of interest" description="Disordered" evidence="18">
    <location>
        <begin position="347"/>
        <end position="401"/>
    </location>
</feature>
<dbReference type="SUPFAM" id="SSF81324">
    <property type="entry name" value="Voltage-gated potassium channels"/>
    <property type="match status" value="3"/>
</dbReference>
<evidence type="ECO:0000256" key="12">
    <source>
        <dbReference type="ARBA" id="ARBA00023180"/>
    </source>
</evidence>
<feature type="binding site" evidence="16">
    <location>
        <position position="629"/>
    </location>
    <ligand>
        <name>Ca(2+)</name>
        <dbReference type="ChEBI" id="CHEBI:29108"/>
    </ligand>
</feature>
<keyword evidence="3" id="KW-1003">Cell membrane</keyword>
<dbReference type="GO" id="GO:0008331">
    <property type="term" value="F:high voltage-gated calcium channel activity"/>
    <property type="evidence" value="ECO:0007669"/>
    <property type="project" value="TreeGrafter"/>
</dbReference>
<keyword evidence="4 17" id="KW-0109">Calcium transport</keyword>
<feature type="transmembrane region" description="Helical" evidence="19">
    <location>
        <begin position="851"/>
        <end position="873"/>
    </location>
</feature>
<feature type="domain" description="Ion transport" evidence="20">
    <location>
        <begin position="446"/>
        <end position="680"/>
    </location>
</feature>
<evidence type="ECO:0000256" key="6">
    <source>
        <dbReference type="ARBA" id="ARBA00022692"/>
    </source>
</evidence>
<feature type="compositionally biased region" description="Low complexity" evidence="18">
    <location>
        <begin position="135"/>
        <end position="157"/>
    </location>
</feature>
<feature type="transmembrane region" description="Helical" evidence="19">
    <location>
        <begin position="1235"/>
        <end position="1257"/>
    </location>
</feature>
<evidence type="ECO:0000256" key="17">
    <source>
        <dbReference type="RuleBase" id="RU003808"/>
    </source>
</evidence>
<dbReference type="PANTHER" id="PTHR45628:SF7">
    <property type="entry name" value="VOLTAGE-DEPENDENT CALCIUM CHANNEL TYPE A SUBUNIT ALPHA-1"/>
    <property type="match status" value="1"/>
</dbReference>
<evidence type="ECO:0000256" key="10">
    <source>
        <dbReference type="ARBA" id="ARBA00023065"/>
    </source>
</evidence>
<feature type="region of interest" description="Disordered" evidence="18">
    <location>
        <begin position="1069"/>
        <end position="1099"/>
    </location>
</feature>
<evidence type="ECO:0000256" key="7">
    <source>
        <dbReference type="ARBA" id="ARBA00022837"/>
    </source>
</evidence>
<feature type="compositionally biased region" description="Polar residues" evidence="18">
    <location>
        <begin position="1131"/>
        <end position="1147"/>
    </location>
</feature>
<feature type="domain" description="Ion transport" evidence="20">
    <location>
        <begin position="1234"/>
        <end position="1325"/>
    </location>
</feature>
<keyword evidence="9 19" id="KW-1133">Transmembrane helix</keyword>
<evidence type="ECO:0000256" key="16">
    <source>
        <dbReference type="PIRSR" id="PIRSR602077-1"/>
    </source>
</evidence>
<evidence type="ECO:0000256" key="11">
    <source>
        <dbReference type="ARBA" id="ARBA00023136"/>
    </source>
</evidence>
<feature type="transmembrane region" description="Helical" evidence="19">
    <location>
        <begin position="922"/>
        <end position="943"/>
    </location>
</feature>
<keyword evidence="8 17" id="KW-0851">Voltage-gated channel</keyword>
<evidence type="ECO:0000256" key="8">
    <source>
        <dbReference type="ARBA" id="ARBA00022882"/>
    </source>
</evidence>
<feature type="transmembrane region" description="Helical" evidence="19">
    <location>
        <begin position="893"/>
        <end position="910"/>
    </location>
</feature>
<dbReference type="InterPro" id="IPR027359">
    <property type="entry name" value="Volt_channel_dom_sf"/>
</dbReference>
<sequence length="1738" mass="193913">MSTPEHGATPQPQLQPQTRISGAAGRPSRRHLHHASAADAEDAEVVVTAGMALERARAREVLAASINPNAIDEHDYQQFVRRWRTIHERKPSRMSARSSRLDGNTGYLSDTADEAEEPALPSTEQAARALGGNPSAVQRASAAAARRVRSSAGSMASRFRDSGRLSRRTTLRESIIDSLRDISSRVAGSQGDDQSVFSVATAEAHQQQQQHRAHHPLDGEEAAERQPSSSRPHRRMTSQGSEMIGGVESPASRMDLHEVTVADAPSPATAIGTAARGRAHRFDDIEEQGVLINCLLLAFDIKKFNEKEVFGDSWLDFTMLAIFTIYTSAKRGMDVDDGYAGVSPFPSPAASAAPSPIHSEVSDESGAEASNDHKRGAASTSSHRYDPYATMPAGTSTTSTTTKQTRSGWWRRFRVVRASTMSTPLVDAPANDYAAAAAVKPILPHTAYLRHTFNRIDFIAVVSFWIDLVLMLSGVQGFPLFKGLAALRSVRLLVITSGLATIMQSLKFAMPLLVDVTGFIMFFLLLFGIIALETFKGSLSRRCEIFDDQGAAVVTAPPKFCGSYMNDRHQKVNSLLANNHTMASIITKGYTCPVSQVCRDTDENPFYGYLGYDHIFLATLTIIASVSTEGWTDTMYWTMDAEYGLAALYYCILIITMTFIIVQLFIAVITESFGQVRAEKQSSAFLSAGSDPLLLQHDAHEALAAKAAASRMELEEAWMMAEEGRRPTLRQRIHAAVAKCVGHPVFVYMGGALAAANLGIMATRTRYSSARQLLLISRAEASFTAVFAGEIILRIYAAPSWSIFWTRVANRVDLFLAVATSIIQFTPIRELSWFRYLTVLHAKMFKSTRSFFNVIFFLIMTLLVTSTVTMQVFSGSFTFADDSNGPQLNFDTFGDAFLSLFVVLTGENWNELLYDCMRSQKGVMIVVAALFVVIFYCFSHYVIANLFVAVLLENFELDEEEKRARQIVNFLSKREQREQYITGGLFSKLNPYLYMKPKPRLLQVSNLPKGMLAQVRKSMVRRMLSDGGVVTDDTPSKIAKAPAGNGSLWSSIRRRIRGDTTDIAMEELHTDMDGTRTSEPASNAGTSHGHGRQPSRRLRHESGFASQFSGITAISEDDADAEQAEKPSRSAGHQPTTTATTSFDYMGRNSNDTRVDPLFTINEDAPTLTKKAPQRARSGSIPQLDGRAAREAEFREAYPTYERSLFLFYPGSRLRRWCQRLVGTRETRAAGERTWFDWFIILSIIGSVVVVVLDTPVLRQKLYRERNEHSIYPKLDVIFLVIFTVELAVRACADGFLFTPNAYLRDAWNRMDFIVLLTLAAGFCFRGTREIFFSTISTVPNILYTAALSLLFVIPFAVYGVNVFAGYFAQCNDGDVANIGECQGEYSAAPPDADISILMPRVWSNPYQYSFDSFGSAILLLFEMASGEGWVDVLYTGMSVPHRVGEQMHYSSSDPSWYNSIFFAVYMLFGSVVVVQLFIGVIVENLKTRSGIALLTVDQRRWIDLQRQLKMIRPTTRPQRPKNRVRAWCFDLAIEKNGRLARIITGITVFNLLIMMTEHKGQSAIWENTKVIIKLYGLGFKKNRWNMFDLLVTMGALITDICNMADFELVQRIESLQLLFKTLMASVPSIINIMTVLLLVFVVYAILFMEIFGLTRFGHYTNSHANFREFDNTLLLLLRMTTGENWNFVMHDMMLESPQCVSAANYLDTDCGSRYWALFLFISFYVIGTAAFRPRCHR</sequence>
<dbReference type="Proteomes" id="UP000278143">
    <property type="component" value="Unassembled WGS sequence"/>
</dbReference>
<evidence type="ECO:0000256" key="2">
    <source>
        <dbReference type="ARBA" id="ARBA00022448"/>
    </source>
</evidence>
<evidence type="ECO:0000313" key="22">
    <source>
        <dbReference type="Proteomes" id="UP000278143"/>
    </source>
</evidence>
<dbReference type="GO" id="GO:0046872">
    <property type="term" value="F:metal ion binding"/>
    <property type="evidence" value="ECO:0007669"/>
    <property type="project" value="UniProtKB-KW"/>
</dbReference>
<feature type="compositionally biased region" description="Basic residues" evidence="18">
    <location>
        <begin position="1089"/>
        <end position="1099"/>
    </location>
</feature>
<name>A0A4P9Z2T8_9FUNG</name>
<feature type="region of interest" description="Disordered" evidence="18">
    <location>
        <begin position="1"/>
        <end position="41"/>
    </location>
</feature>
<evidence type="ECO:0000256" key="1">
    <source>
        <dbReference type="ARBA" id="ARBA00004651"/>
    </source>
</evidence>
<feature type="domain" description="Ion transport" evidence="20">
    <location>
        <begin position="1571"/>
        <end position="1729"/>
    </location>
</feature>
<gene>
    <name evidence="21" type="ORF">SYNPS1DRAFT_21592</name>
</gene>
<feature type="transmembrane region" description="Helical" evidence="19">
    <location>
        <begin position="1277"/>
        <end position="1299"/>
    </location>
</feature>
<feature type="compositionally biased region" description="Low complexity" evidence="18">
    <location>
        <begin position="200"/>
        <end position="210"/>
    </location>
</feature>
<evidence type="ECO:0000256" key="3">
    <source>
        <dbReference type="ARBA" id="ARBA00022475"/>
    </source>
</evidence>
<dbReference type="FunFam" id="1.10.287.70:FF:000093">
    <property type="entry name" value="Calcium channel subunit Cch1"/>
    <property type="match status" value="1"/>
</dbReference>
<dbReference type="Gene3D" id="1.20.120.350">
    <property type="entry name" value="Voltage-gated potassium channels. Chain C"/>
    <property type="match status" value="2"/>
</dbReference>
<feature type="domain" description="Ion transport" evidence="20">
    <location>
        <begin position="1326"/>
        <end position="1487"/>
    </location>
</feature>
<keyword evidence="12" id="KW-0325">Glycoprotein</keyword>
<comment type="subcellular location">
    <subcellularLocation>
        <location evidence="1">Cell membrane</location>
        <topology evidence="1">Multi-pass membrane protein</topology>
    </subcellularLocation>
    <subcellularLocation>
        <location evidence="17">Membrane</location>
        <topology evidence="17">Multi-pass membrane protein</topology>
    </subcellularLocation>
</comment>
<feature type="domain" description="Ion transport" evidence="20">
    <location>
        <begin position="743"/>
        <end position="962"/>
    </location>
</feature>
<dbReference type="Pfam" id="PF00520">
    <property type="entry name" value="Ion_trans"/>
    <property type="match status" value="5"/>
</dbReference>
<feature type="compositionally biased region" description="Polar residues" evidence="18">
    <location>
        <begin position="1077"/>
        <end position="1086"/>
    </location>
</feature>
<accession>A0A4P9Z2T8</accession>
<dbReference type="GO" id="GO:0098703">
    <property type="term" value="P:calcium ion import across plasma membrane"/>
    <property type="evidence" value="ECO:0007669"/>
    <property type="project" value="TreeGrafter"/>
</dbReference>
<keyword evidence="2" id="KW-0813">Transport</keyword>
<feature type="compositionally biased region" description="Basic and acidic residues" evidence="18">
    <location>
        <begin position="215"/>
        <end position="224"/>
    </location>
</feature>
<evidence type="ECO:0000256" key="9">
    <source>
        <dbReference type="ARBA" id="ARBA00022989"/>
    </source>
</evidence>
<keyword evidence="13" id="KW-0407">Ion channel</keyword>
<evidence type="ECO:0000259" key="20">
    <source>
        <dbReference type="Pfam" id="PF00520"/>
    </source>
</evidence>
<evidence type="ECO:0000256" key="14">
    <source>
        <dbReference type="ARBA" id="ARBA00061395"/>
    </source>
</evidence>
<dbReference type="InterPro" id="IPR002077">
    <property type="entry name" value="VDCCAlpha1"/>
</dbReference>
<keyword evidence="11 19" id="KW-0472">Membrane</keyword>
<dbReference type="OrthoDB" id="416585at2759"/>
<feature type="transmembrane region" description="Helical" evidence="19">
    <location>
        <begin position="606"/>
        <end position="627"/>
    </location>
</feature>
<feature type="region of interest" description="Disordered" evidence="18">
    <location>
        <begin position="89"/>
        <end position="166"/>
    </location>
</feature>
<feature type="transmembrane region" description="Helical" evidence="19">
    <location>
        <begin position="647"/>
        <end position="670"/>
    </location>
</feature>
<dbReference type="GO" id="GO:0005891">
    <property type="term" value="C:voltage-gated calcium channel complex"/>
    <property type="evidence" value="ECO:0007669"/>
    <property type="project" value="InterPro"/>
</dbReference>
<keyword evidence="16" id="KW-0479">Metal-binding</keyword>
<reference evidence="22" key="1">
    <citation type="journal article" date="2018" name="Nat. Microbiol.">
        <title>Leveraging single-cell genomics to expand the fungal tree of life.</title>
        <authorList>
            <person name="Ahrendt S.R."/>
            <person name="Quandt C.A."/>
            <person name="Ciobanu D."/>
            <person name="Clum A."/>
            <person name="Salamov A."/>
            <person name="Andreopoulos B."/>
            <person name="Cheng J.F."/>
            <person name="Woyke T."/>
            <person name="Pelin A."/>
            <person name="Henrissat B."/>
            <person name="Reynolds N.K."/>
            <person name="Benny G.L."/>
            <person name="Smith M.E."/>
            <person name="James T.Y."/>
            <person name="Grigoriev I.V."/>
        </authorList>
    </citation>
    <scope>NUCLEOTIDE SEQUENCE [LARGE SCALE GENOMIC DNA]</scope>
    <source>
        <strain evidence="22">Benny S71-1</strain>
    </source>
</reference>
<feature type="compositionally biased region" description="Polar residues" evidence="18">
    <location>
        <begin position="10"/>
        <end position="20"/>
    </location>
</feature>
<feature type="transmembrane region" description="Helical" evidence="19">
    <location>
        <begin position="1311"/>
        <end position="1329"/>
    </location>
</feature>
<feature type="region of interest" description="Disordered" evidence="18">
    <location>
        <begin position="1116"/>
        <end position="1147"/>
    </location>
</feature>
<feature type="transmembrane region" description="Helical" evidence="19">
    <location>
        <begin position="512"/>
        <end position="532"/>
    </location>
</feature>
<feature type="binding site" evidence="16">
    <location>
        <position position="1428"/>
    </location>
    <ligand>
        <name>Ca(2+)</name>
        <dbReference type="ChEBI" id="CHEBI:29108"/>
    </ligand>
</feature>
<feature type="transmembrane region" description="Helical" evidence="19">
    <location>
        <begin position="1341"/>
        <end position="1359"/>
    </location>
</feature>
<proteinExistence type="inferred from homology"/>
<organism evidence="21 22">
    <name type="scientific">Syncephalis pseudoplumigaleata</name>
    <dbReference type="NCBI Taxonomy" id="1712513"/>
    <lineage>
        <taxon>Eukaryota</taxon>
        <taxon>Fungi</taxon>
        <taxon>Fungi incertae sedis</taxon>
        <taxon>Zoopagomycota</taxon>
        <taxon>Zoopagomycotina</taxon>
        <taxon>Zoopagomycetes</taxon>
        <taxon>Zoopagales</taxon>
        <taxon>Piptocephalidaceae</taxon>
        <taxon>Syncephalis</taxon>
    </lineage>
</organism>
<dbReference type="EMBL" id="KZ989356">
    <property type="protein sequence ID" value="RKP26695.1"/>
    <property type="molecule type" value="Genomic_DNA"/>
</dbReference>
<evidence type="ECO:0000256" key="15">
    <source>
        <dbReference type="ARBA" id="ARBA00067459"/>
    </source>
</evidence>
<dbReference type="InterPro" id="IPR005821">
    <property type="entry name" value="Ion_trans_dom"/>
</dbReference>
<dbReference type="PRINTS" id="PR00167">
    <property type="entry name" value="CACHANNEL"/>
</dbReference>
<feature type="transmembrane region" description="Helical" evidence="19">
    <location>
        <begin position="1461"/>
        <end position="1483"/>
    </location>
</feature>
<evidence type="ECO:0000256" key="4">
    <source>
        <dbReference type="ARBA" id="ARBA00022568"/>
    </source>
</evidence>
<keyword evidence="10" id="KW-0406">Ion transport</keyword>
<keyword evidence="5 17" id="KW-0107">Calcium channel</keyword>
<keyword evidence="7 16" id="KW-0106">Calcium</keyword>